<feature type="region of interest" description="Disordered" evidence="1">
    <location>
        <begin position="208"/>
        <end position="228"/>
    </location>
</feature>
<reference evidence="2" key="1">
    <citation type="submission" date="2023-03" db="EMBL/GenBank/DDBJ databases">
        <title>Massive genome expansion in bonnet fungi (Mycena s.s.) driven by repeated elements and novel gene families across ecological guilds.</title>
        <authorList>
            <consortium name="Lawrence Berkeley National Laboratory"/>
            <person name="Harder C.B."/>
            <person name="Miyauchi S."/>
            <person name="Viragh M."/>
            <person name="Kuo A."/>
            <person name="Thoen E."/>
            <person name="Andreopoulos B."/>
            <person name="Lu D."/>
            <person name="Skrede I."/>
            <person name="Drula E."/>
            <person name="Henrissat B."/>
            <person name="Morin E."/>
            <person name="Kohler A."/>
            <person name="Barry K."/>
            <person name="LaButti K."/>
            <person name="Morin E."/>
            <person name="Salamov A."/>
            <person name="Lipzen A."/>
            <person name="Mereny Z."/>
            <person name="Hegedus B."/>
            <person name="Baldrian P."/>
            <person name="Stursova M."/>
            <person name="Weitz H."/>
            <person name="Taylor A."/>
            <person name="Grigoriev I.V."/>
            <person name="Nagy L.G."/>
            <person name="Martin F."/>
            <person name="Kauserud H."/>
        </authorList>
    </citation>
    <scope>NUCLEOTIDE SEQUENCE</scope>
    <source>
        <strain evidence="2">CBHHK067</strain>
    </source>
</reference>
<proteinExistence type="predicted"/>
<gene>
    <name evidence="2" type="ORF">B0H17DRAFT_1147448</name>
</gene>
<dbReference type="Proteomes" id="UP001221757">
    <property type="component" value="Unassembled WGS sequence"/>
</dbReference>
<evidence type="ECO:0000256" key="1">
    <source>
        <dbReference type="SAM" id="MobiDB-lite"/>
    </source>
</evidence>
<accession>A0AAD7CLR4</accession>
<evidence type="ECO:0000313" key="2">
    <source>
        <dbReference type="EMBL" id="KAJ7652279.1"/>
    </source>
</evidence>
<dbReference type="EMBL" id="JARKIE010000350">
    <property type="protein sequence ID" value="KAJ7652279.1"/>
    <property type="molecule type" value="Genomic_DNA"/>
</dbReference>
<dbReference type="AlphaFoldDB" id="A0AAD7CLR4"/>
<sequence length="289" mass="31587">MHWKHGLEGAVNFIHGVKLKFKTRNDITRLWSIRAKGVIGTNGVDAVSFCIILQLVSIEKPTRILLIARGTTPLQRKLNRLPGNGTSAIGGKIAEDQETGLGGEIMYFSIMTVQRGICRESRPILYDKWATAQAPVYIRPKNARGIGGSGREVGVGPRCEGYPEGFVKILWDKGCSDQKQDIPTAQTPGFDLKREIPRAQTLRRDLVNASPQDQAGPGSPEGPDLVSSTHWKTSIQDLRRIAGSPDGPAPPETVHVHLISLFSPLNCNNSAIHACYRSYSIRFLSSAIG</sequence>
<keyword evidence="3" id="KW-1185">Reference proteome</keyword>
<name>A0AAD7CLR4_MYCRO</name>
<comment type="caution">
    <text evidence="2">The sequence shown here is derived from an EMBL/GenBank/DDBJ whole genome shotgun (WGS) entry which is preliminary data.</text>
</comment>
<evidence type="ECO:0000313" key="3">
    <source>
        <dbReference type="Proteomes" id="UP001221757"/>
    </source>
</evidence>
<organism evidence="2 3">
    <name type="scientific">Mycena rosella</name>
    <name type="common">Pink bonnet</name>
    <name type="synonym">Agaricus rosellus</name>
    <dbReference type="NCBI Taxonomy" id="1033263"/>
    <lineage>
        <taxon>Eukaryota</taxon>
        <taxon>Fungi</taxon>
        <taxon>Dikarya</taxon>
        <taxon>Basidiomycota</taxon>
        <taxon>Agaricomycotina</taxon>
        <taxon>Agaricomycetes</taxon>
        <taxon>Agaricomycetidae</taxon>
        <taxon>Agaricales</taxon>
        <taxon>Marasmiineae</taxon>
        <taxon>Mycenaceae</taxon>
        <taxon>Mycena</taxon>
    </lineage>
</organism>
<protein>
    <submittedName>
        <fullName evidence="2">Uncharacterized protein</fullName>
    </submittedName>
</protein>